<dbReference type="Pfam" id="PF07963">
    <property type="entry name" value="N_methyl"/>
    <property type="match status" value="1"/>
</dbReference>
<comment type="caution">
    <text evidence="2">The sequence shown here is derived from an EMBL/GenBank/DDBJ whole genome shotgun (WGS) entry which is preliminary data.</text>
</comment>
<dbReference type="InterPro" id="IPR012902">
    <property type="entry name" value="N_methyl_site"/>
</dbReference>
<reference evidence="2 3" key="1">
    <citation type="submission" date="2023-03" db="EMBL/GenBank/DDBJ databases">
        <title>Paludisphaera mucosa sp. nov. a novel planctomycete from northern fen.</title>
        <authorList>
            <person name="Ivanova A."/>
        </authorList>
    </citation>
    <scope>NUCLEOTIDE SEQUENCE [LARGE SCALE GENOMIC DNA]</scope>
    <source>
        <strain evidence="2 3">Pla2</strain>
    </source>
</reference>
<dbReference type="PANTHER" id="PTHR30093">
    <property type="entry name" value="GENERAL SECRETION PATHWAY PROTEIN G"/>
    <property type="match status" value="1"/>
</dbReference>
<keyword evidence="3" id="KW-1185">Reference proteome</keyword>
<protein>
    <submittedName>
        <fullName evidence="2">DUF1559 domain-containing protein</fullName>
    </submittedName>
</protein>
<evidence type="ECO:0000259" key="1">
    <source>
        <dbReference type="Pfam" id="PF07596"/>
    </source>
</evidence>
<sequence>MEHVAGFRGGRRRGFTLIEMMVVIAILGLLMALILPAVQAAREAARRSACQCNLKQLVIALHNYHSAWDAFPAGYVSGVGGGSIGDPAFGVELGGGWAWGAAVLPFLEQTPLYDAVNFQRPVNAPESRTVRSTALPVFLCPSSPRVGPASFHCPKPAPDLPTDLAASQYLANGGSRHDPAAGVDGGDGVFDRNVARRLADITDGTSNTLMLGERSRRVSDASWVGVVPDGLVPEARLCTDPAWPYQVCGGAFGMVLAYTDLPAGEPNPRIGVNSTRAGQESFWGVHRGGVFFALCDGSVRLLKDTTDPHIFSAAATRGGGEVMSCDCY</sequence>
<organism evidence="2 3">
    <name type="scientific">Paludisphaera mucosa</name>
    <dbReference type="NCBI Taxonomy" id="3030827"/>
    <lineage>
        <taxon>Bacteria</taxon>
        <taxon>Pseudomonadati</taxon>
        <taxon>Planctomycetota</taxon>
        <taxon>Planctomycetia</taxon>
        <taxon>Isosphaerales</taxon>
        <taxon>Isosphaeraceae</taxon>
        <taxon>Paludisphaera</taxon>
    </lineage>
</organism>
<dbReference type="InterPro" id="IPR011453">
    <property type="entry name" value="DUF1559"/>
</dbReference>
<dbReference type="InterPro" id="IPR045584">
    <property type="entry name" value="Pilin-like"/>
</dbReference>
<dbReference type="Gene3D" id="3.30.700.10">
    <property type="entry name" value="Glycoprotein, Type 4 Pilin"/>
    <property type="match status" value="1"/>
</dbReference>
<dbReference type="Proteomes" id="UP001216907">
    <property type="component" value="Unassembled WGS sequence"/>
</dbReference>
<feature type="domain" description="DUF1559" evidence="1">
    <location>
        <begin position="39"/>
        <end position="308"/>
    </location>
</feature>
<name>A0ABT6FH31_9BACT</name>
<dbReference type="NCBIfam" id="TIGR02532">
    <property type="entry name" value="IV_pilin_GFxxxE"/>
    <property type="match status" value="1"/>
</dbReference>
<dbReference type="RefSeq" id="WP_277863192.1">
    <property type="nucleotide sequence ID" value="NZ_JARRAG010000002.1"/>
</dbReference>
<accession>A0ABT6FH31</accession>
<dbReference type="Pfam" id="PF07596">
    <property type="entry name" value="SBP_bac_10"/>
    <property type="match status" value="1"/>
</dbReference>
<evidence type="ECO:0000313" key="2">
    <source>
        <dbReference type="EMBL" id="MDG3006901.1"/>
    </source>
</evidence>
<dbReference type="PANTHER" id="PTHR30093:SF2">
    <property type="entry name" value="TYPE II SECRETION SYSTEM PROTEIN H"/>
    <property type="match status" value="1"/>
</dbReference>
<proteinExistence type="predicted"/>
<dbReference type="PROSITE" id="PS00409">
    <property type="entry name" value="PROKAR_NTER_METHYL"/>
    <property type="match status" value="1"/>
</dbReference>
<gene>
    <name evidence="2" type="ORF">PZE19_24280</name>
</gene>
<dbReference type="SUPFAM" id="SSF54523">
    <property type="entry name" value="Pili subunits"/>
    <property type="match status" value="1"/>
</dbReference>
<evidence type="ECO:0000313" key="3">
    <source>
        <dbReference type="Proteomes" id="UP001216907"/>
    </source>
</evidence>
<dbReference type="NCBIfam" id="TIGR04294">
    <property type="entry name" value="pre_pil_HX9DG"/>
    <property type="match status" value="1"/>
</dbReference>
<dbReference type="InterPro" id="IPR027558">
    <property type="entry name" value="Pre_pil_HX9DG_C"/>
</dbReference>
<dbReference type="EMBL" id="JARRAG010000002">
    <property type="protein sequence ID" value="MDG3006901.1"/>
    <property type="molecule type" value="Genomic_DNA"/>
</dbReference>